<dbReference type="EMBL" id="RDQH01000339">
    <property type="protein sequence ID" value="RXH80020.1"/>
    <property type="molecule type" value="Genomic_DNA"/>
</dbReference>
<name>A0A498IA29_MALDO</name>
<keyword evidence="2" id="KW-1185">Reference proteome</keyword>
<accession>A0A498IA29</accession>
<proteinExistence type="predicted"/>
<gene>
    <name evidence="1" type="ORF">DVH24_041167</name>
</gene>
<dbReference type="Proteomes" id="UP000290289">
    <property type="component" value="Chromosome 13"/>
</dbReference>
<comment type="caution">
    <text evidence="1">The sequence shown here is derived from an EMBL/GenBank/DDBJ whole genome shotgun (WGS) entry which is preliminary data.</text>
</comment>
<reference evidence="1 2" key="1">
    <citation type="submission" date="2018-10" db="EMBL/GenBank/DDBJ databases">
        <title>A high-quality apple genome assembly.</title>
        <authorList>
            <person name="Hu J."/>
        </authorList>
    </citation>
    <scope>NUCLEOTIDE SEQUENCE [LARGE SCALE GENOMIC DNA]</scope>
    <source>
        <strain evidence="2">cv. HFTH1</strain>
        <tissue evidence="1">Young leaf</tissue>
    </source>
</reference>
<sequence length="96" mass="10703">MEYYLRVVCPCLMMRARNVAFGIGVLSLDLKIWHFFPDIVTTMGLSRASCDGVFTNLATYAAGEDLFRIFSLSDAEIDPSLCGGTPEEAEKEEERT</sequence>
<protein>
    <submittedName>
        <fullName evidence="1">Uncharacterized protein</fullName>
    </submittedName>
</protein>
<dbReference type="AlphaFoldDB" id="A0A498IA29"/>
<evidence type="ECO:0000313" key="1">
    <source>
        <dbReference type="EMBL" id="RXH80020.1"/>
    </source>
</evidence>
<evidence type="ECO:0000313" key="2">
    <source>
        <dbReference type="Proteomes" id="UP000290289"/>
    </source>
</evidence>
<organism evidence="1 2">
    <name type="scientific">Malus domestica</name>
    <name type="common">Apple</name>
    <name type="synonym">Pyrus malus</name>
    <dbReference type="NCBI Taxonomy" id="3750"/>
    <lineage>
        <taxon>Eukaryota</taxon>
        <taxon>Viridiplantae</taxon>
        <taxon>Streptophyta</taxon>
        <taxon>Embryophyta</taxon>
        <taxon>Tracheophyta</taxon>
        <taxon>Spermatophyta</taxon>
        <taxon>Magnoliopsida</taxon>
        <taxon>eudicotyledons</taxon>
        <taxon>Gunneridae</taxon>
        <taxon>Pentapetalae</taxon>
        <taxon>rosids</taxon>
        <taxon>fabids</taxon>
        <taxon>Rosales</taxon>
        <taxon>Rosaceae</taxon>
        <taxon>Amygdaloideae</taxon>
        <taxon>Maleae</taxon>
        <taxon>Malus</taxon>
    </lineage>
</organism>